<keyword evidence="3" id="KW-0902">Two-component regulatory system</keyword>
<dbReference type="CDD" id="cd17574">
    <property type="entry name" value="REC_OmpR"/>
    <property type="match status" value="1"/>
</dbReference>
<dbReference type="FunFam" id="1.10.10.10:FF:000018">
    <property type="entry name" value="DNA-binding response regulator ResD"/>
    <property type="match status" value="1"/>
</dbReference>
<evidence type="ECO:0000313" key="13">
    <source>
        <dbReference type="EMBL" id="QOS41016.1"/>
    </source>
</evidence>
<dbReference type="GO" id="GO:0000976">
    <property type="term" value="F:transcription cis-regulatory region binding"/>
    <property type="evidence" value="ECO:0007669"/>
    <property type="project" value="TreeGrafter"/>
</dbReference>
<dbReference type="InterPro" id="IPR016032">
    <property type="entry name" value="Sig_transdc_resp-reg_C-effctor"/>
</dbReference>
<dbReference type="GO" id="GO:0006355">
    <property type="term" value="P:regulation of DNA-templated transcription"/>
    <property type="evidence" value="ECO:0007669"/>
    <property type="project" value="InterPro"/>
</dbReference>
<evidence type="ECO:0000256" key="4">
    <source>
        <dbReference type="ARBA" id="ARBA00023015"/>
    </source>
</evidence>
<dbReference type="Pfam" id="PF00486">
    <property type="entry name" value="Trans_reg_C"/>
    <property type="match status" value="1"/>
</dbReference>
<dbReference type="InterPro" id="IPR011006">
    <property type="entry name" value="CheY-like_superfamily"/>
</dbReference>
<dbReference type="Proteomes" id="UP000593591">
    <property type="component" value="Chromosome"/>
</dbReference>
<evidence type="ECO:0000259" key="11">
    <source>
        <dbReference type="PROSITE" id="PS51755"/>
    </source>
</evidence>
<dbReference type="Pfam" id="PF00072">
    <property type="entry name" value="Response_reg"/>
    <property type="match status" value="1"/>
</dbReference>
<feature type="domain" description="Response regulatory" evidence="10">
    <location>
        <begin position="1"/>
        <end position="117"/>
    </location>
</feature>
<dbReference type="PANTHER" id="PTHR48111">
    <property type="entry name" value="REGULATOR OF RPOS"/>
    <property type="match status" value="1"/>
</dbReference>
<dbReference type="GO" id="GO:0032993">
    <property type="term" value="C:protein-DNA complex"/>
    <property type="evidence" value="ECO:0007669"/>
    <property type="project" value="TreeGrafter"/>
</dbReference>
<dbReference type="PROSITE" id="PS51755">
    <property type="entry name" value="OMPR_PHOB"/>
    <property type="match status" value="1"/>
</dbReference>
<keyword evidence="4" id="KW-0805">Transcription regulation</keyword>
<keyword evidence="2 8" id="KW-0597">Phosphoprotein</keyword>
<dbReference type="Gene3D" id="3.40.50.2300">
    <property type="match status" value="1"/>
</dbReference>
<proteinExistence type="predicted"/>
<dbReference type="GO" id="GO:0005829">
    <property type="term" value="C:cytosol"/>
    <property type="evidence" value="ECO:0007669"/>
    <property type="project" value="TreeGrafter"/>
</dbReference>
<dbReference type="SUPFAM" id="SSF46894">
    <property type="entry name" value="C-terminal effector domain of the bipartite response regulators"/>
    <property type="match status" value="1"/>
</dbReference>
<keyword evidence="5 9" id="KW-0238">DNA-binding</keyword>
<accession>A0A840S8U3</accession>
<dbReference type="SMART" id="SM00862">
    <property type="entry name" value="Trans_reg_C"/>
    <property type="match status" value="1"/>
</dbReference>
<sequence length="222" mass="25742">MIYILEDDDNIRKLIVYTLQSHGFKCKEFSKPSQMWNALENHTPDLILLDIMLPEEDGMTILNKLRENSKYKSILIIMITAKDREDDMVNGLDSGADDYIAKPFGMMNLISRINALLRRQENYTRRPKIIESGPFVIDISRHTVFLDAVELSLTLKEFDLLAVLIKNKGRVMTREELLNSVWNIDAEIESRTVDVHIRTLRQKLGRYENVIETIRGVGYVIN</sequence>
<evidence type="ECO:0000256" key="3">
    <source>
        <dbReference type="ARBA" id="ARBA00023012"/>
    </source>
</evidence>
<dbReference type="SMART" id="SM00448">
    <property type="entry name" value="REC"/>
    <property type="match status" value="1"/>
</dbReference>
<dbReference type="PANTHER" id="PTHR48111:SF1">
    <property type="entry name" value="TWO-COMPONENT RESPONSE REGULATOR ORR33"/>
    <property type="match status" value="1"/>
</dbReference>
<dbReference type="RefSeq" id="WP_184652509.1">
    <property type="nucleotide sequence ID" value="NZ_JACHFR010000002.1"/>
</dbReference>
<evidence type="ECO:0000313" key="15">
    <source>
        <dbReference type="Proteomes" id="UP000593591"/>
    </source>
</evidence>
<gene>
    <name evidence="13" type="ORF">DYE49_11390</name>
    <name evidence="12" type="ORF">HNP77_001448</name>
</gene>
<reference evidence="12 14" key="2">
    <citation type="submission" date="2020-08" db="EMBL/GenBank/DDBJ databases">
        <title>Genomic Encyclopedia of Type Strains, Phase IV (KMG-IV): sequencing the most valuable type-strain genomes for metagenomic binning, comparative biology and taxonomic classification.</title>
        <authorList>
            <person name="Goeker M."/>
        </authorList>
    </citation>
    <scope>NUCLEOTIDE SEQUENCE [LARGE SCALE GENOMIC DNA]</scope>
    <source>
        <strain evidence="12 14">DSM 103679</strain>
    </source>
</reference>
<evidence type="ECO:0000256" key="1">
    <source>
        <dbReference type="ARBA" id="ARBA00013332"/>
    </source>
</evidence>
<dbReference type="EMBL" id="CP031517">
    <property type="protein sequence ID" value="QOS41016.1"/>
    <property type="molecule type" value="Genomic_DNA"/>
</dbReference>
<feature type="domain" description="OmpR/PhoB-type" evidence="11">
    <location>
        <begin position="127"/>
        <end position="222"/>
    </location>
</feature>
<dbReference type="PROSITE" id="PS50110">
    <property type="entry name" value="RESPONSE_REGULATORY"/>
    <property type="match status" value="1"/>
</dbReference>
<reference evidence="13 15" key="1">
    <citation type="submission" date="2018-08" db="EMBL/GenBank/DDBJ databases">
        <title>The first complete genome of Treponema rectale (CHPAT), a commensal spirochete of the bovine rectum.</title>
        <authorList>
            <person name="Staton G.J."/>
            <person name="Clegg S.R."/>
            <person name="Carter S.D."/>
            <person name="Radford A.D."/>
            <person name="Darby A."/>
            <person name="Hall N."/>
            <person name="Birtles R.J."/>
            <person name="Evans N.J."/>
        </authorList>
    </citation>
    <scope>NUCLEOTIDE SEQUENCE [LARGE SCALE GENOMIC DNA]</scope>
    <source>
        <strain evidence="13 15">CHPA</strain>
    </source>
</reference>
<protein>
    <recommendedName>
        <fullName evidence="1">Phosphate regulon transcriptional regulatory protein PhoB</fullName>
    </recommendedName>
</protein>
<dbReference type="Proteomes" id="UP000578697">
    <property type="component" value="Unassembled WGS sequence"/>
</dbReference>
<dbReference type="GO" id="GO:0000156">
    <property type="term" value="F:phosphorelay response regulator activity"/>
    <property type="evidence" value="ECO:0007669"/>
    <property type="project" value="TreeGrafter"/>
</dbReference>
<evidence type="ECO:0000259" key="10">
    <source>
        <dbReference type="PROSITE" id="PS50110"/>
    </source>
</evidence>
<dbReference type="CDD" id="cd00383">
    <property type="entry name" value="trans_reg_C"/>
    <property type="match status" value="1"/>
</dbReference>
<evidence type="ECO:0000256" key="6">
    <source>
        <dbReference type="ARBA" id="ARBA00023163"/>
    </source>
</evidence>
<dbReference type="Gene3D" id="6.10.250.690">
    <property type="match status" value="1"/>
</dbReference>
<dbReference type="InterPro" id="IPR001867">
    <property type="entry name" value="OmpR/PhoB-type_DNA-bd"/>
</dbReference>
<organism evidence="12 14">
    <name type="scientific">Treponema rectale</name>
    <dbReference type="NCBI Taxonomy" id="744512"/>
    <lineage>
        <taxon>Bacteria</taxon>
        <taxon>Pseudomonadati</taxon>
        <taxon>Spirochaetota</taxon>
        <taxon>Spirochaetia</taxon>
        <taxon>Spirochaetales</taxon>
        <taxon>Treponemataceae</taxon>
        <taxon>Treponema</taxon>
    </lineage>
</organism>
<dbReference type="AlphaFoldDB" id="A0A840S8U3"/>
<evidence type="ECO:0000256" key="8">
    <source>
        <dbReference type="PROSITE-ProRule" id="PRU00169"/>
    </source>
</evidence>
<dbReference type="Gene3D" id="1.10.10.10">
    <property type="entry name" value="Winged helix-like DNA-binding domain superfamily/Winged helix DNA-binding domain"/>
    <property type="match status" value="1"/>
</dbReference>
<evidence type="ECO:0000256" key="9">
    <source>
        <dbReference type="PROSITE-ProRule" id="PRU01091"/>
    </source>
</evidence>
<evidence type="ECO:0000256" key="7">
    <source>
        <dbReference type="ARBA" id="ARBA00024735"/>
    </source>
</evidence>
<keyword evidence="14" id="KW-1185">Reference proteome</keyword>
<evidence type="ECO:0000256" key="2">
    <source>
        <dbReference type="ARBA" id="ARBA00022553"/>
    </source>
</evidence>
<dbReference type="InterPro" id="IPR001789">
    <property type="entry name" value="Sig_transdc_resp-reg_receiver"/>
</dbReference>
<feature type="modified residue" description="4-aspartylphosphate" evidence="8">
    <location>
        <position position="50"/>
    </location>
</feature>
<comment type="function">
    <text evidence="7">This protein is a positive regulator for the phosphate regulon. Transcription of this operon is positively regulated by PhoB and PhoR when phosphate is limited.</text>
</comment>
<dbReference type="InterPro" id="IPR039420">
    <property type="entry name" value="WalR-like"/>
</dbReference>
<name>A0A840S8U3_9SPIR</name>
<dbReference type="SUPFAM" id="SSF52172">
    <property type="entry name" value="CheY-like"/>
    <property type="match status" value="1"/>
</dbReference>
<evidence type="ECO:0000256" key="5">
    <source>
        <dbReference type="ARBA" id="ARBA00023125"/>
    </source>
</evidence>
<dbReference type="KEGG" id="trc:DYE49_11390"/>
<dbReference type="EMBL" id="JACHFR010000002">
    <property type="protein sequence ID" value="MBB5219079.1"/>
    <property type="molecule type" value="Genomic_DNA"/>
</dbReference>
<feature type="DNA-binding region" description="OmpR/PhoB-type" evidence="9">
    <location>
        <begin position="127"/>
        <end position="222"/>
    </location>
</feature>
<evidence type="ECO:0000313" key="12">
    <source>
        <dbReference type="EMBL" id="MBB5219079.1"/>
    </source>
</evidence>
<dbReference type="InterPro" id="IPR036388">
    <property type="entry name" value="WH-like_DNA-bd_sf"/>
</dbReference>
<keyword evidence="6" id="KW-0804">Transcription</keyword>
<evidence type="ECO:0000313" key="14">
    <source>
        <dbReference type="Proteomes" id="UP000578697"/>
    </source>
</evidence>